<dbReference type="NCBIfam" id="NF046070">
    <property type="entry name" value="PyrdoxPyrvTramin"/>
    <property type="match status" value="1"/>
</dbReference>
<evidence type="ECO:0000256" key="7">
    <source>
        <dbReference type="PIRSR" id="PIRSR000524-50"/>
    </source>
</evidence>
<name>A0A291GBU8_9RHOB</name>
<protein>
    <submittedName>
        <fullName evidence="9">Aminotransferase</fullName>
    </submittedName>
</protein>
<organism evidence="9 10">
    <name type="scientific">Celeribacter ethanolicus</name>
    <dbReference type="NCBI Taxonomy" id="1758178"/>
    <lineage>
        <taxon>Bacteria</taxon>
        <taxon>Pseudomonadati</taxon>
        <taxon>Pseudomonadota</taxon>
        <taxon>Alphaproteobacteria</taxon>
        <taxon>Rhodobacterales</taxon>
        <taxon>Roseobacteraceae</taxon>
        <taxon>Celeribacter</taxon>
    </lineage>
</organism>
<dbReference type="KEGG" id="ceh:CEW89_08865"/>
<dbReference type="STRING" id="1758178.GCA_001550095_01290"/>
<dbReference type="GO" id="GO:0019265">
    <property type="term" value="P:glycine biosynthetic process, by transamination of glyoxylate"/>
    <property type="evidence" value="ECO:0007669"/>
    <property type="project" value="TreeGrafter"/>
</dbReference>
<evidence type="ECO:0000313" key="10">
    <source>
        <dbReference type="Proteomes" id="UP000217935"/>
    </source>
</evidence>
<evidence type="ECO:0000256" key="6">
    <source>
        <dbReference type="PIRSR" id="PIRSR000524-1"/>
    </source>
</evidence>
<proteinExistence type="inferred from homology"/>
<feature type="domain" description="Aminotransferase class V" evidence="8">
    <location>
        <begin position="119"/>
        <end position="339"/>
    </location>
</feature>
<reference evidence="9 10" key="1">
    <citation type="submission" date="2017-06" db="EMBL/GenBank/DDBJ databases">
        <title>Celeribacter sp. TSPH2 complete genome sequence.</title>
        <authorList>
            <person name="Woo J.-H."/>
            <person name="Kim H.-S."/>
        </authorList>
    </citation>
    <scope>NUCLEOTIDE SEQUENCE [LARGE SCALE GENOMIC DNA]</scope>
    <source>
        <strain evidence="9 10">TSPH2</strain>
    </source>
</reference>
<evidence type="ECO:0000256" key="1">
    <source>
        <dbReference type="ARBA" id="ARBA00001933"/>
    </source>
</evidence>
<comment type="cofactor">
    <cofactor evidence="1 7">
        <name>pyridoxal 5'-phosphate</name>
        <dbReference type="ChEBI" id="CHEBI:597326"/>
    </cofactor>
</comment>
<dbReference type="GO" id="GO:0008453">
    <property type="term" value="F:alanine-glyoxylate transaminase activity"/>
    <property type="evidence" value="ECO:0007669"/>
    <property type="project" value="TreeGrafter"/>
</dbReference>
<dbReference type="Pfam" id="PF00266">
    <property type="entry name" value="Aminotran_5"/>
    <property type="match status" value="1"/>
</dbReference>
<dbReference type="OrthoDB" id="389074at2"/>
<dbReference type="EMBL" id="CP022196">
    <property type="protein sequence ID" value="ATG47671.1"/>
    <property type="molecule type" value="Genomic_DNA"/>
</dbReference>
<keyword evidence="10" id="KW-1185">Reference proteome</keyword>
<keyword evidence="3 9" id="KW-0032">Aminotransferase</keyword>
<evidence type="ECO:0000256" key="3">
    <source>
        <dbReference type="ARBA" id="ARBA00022576"/>
    </source>
</evidence>
<keyword evidence="5 7" id="KW-0663">Pyridoxal phosphate</keyword>
<dbReference type="Proteomes" id="UP000217935">
    <property type="component" value="Chromosome"/>
</dbReference>
<feature type="binding site" evidence="6">
    <location>
        <position position="347"/>
    </location>
    <ligand>
        <name>substrate</name>
    </ligand>
</feature>
<dbReference type="AlphaFoldDB" id="A0A291GBU8"/>
<dbReference type="SUPFAM" id="SSF53383">
    <property type="entry name" value="PLP-dependent transferases"/>
    <property type="match status" value="1"/>
</dbReference>
<dbReference type="PANTHER" id="PTHR21152">
    <property type="entry name" value="AMINOTRANSFERASE CLASS V"/>
    <property type="match status" value="1"/>
</dbReference>
<feature type="modified residue" description="N6-(pyridoxal phosphate)lysine" evidence="7">
    <location>
        <position position="199"/>
    </location>
</feature>
<evidence type="ECO:0000256" key="5">
    <source>
        <dbReference type="ARBA" id="ARBA00022898"/>
    </source>
</evidence>
<dbReference type="PIRSF" id="PIRSF000524">
    <property type="entry name" value="SPT"/>
    <property type="match status" value="1"/>
</dbReference>
<dbReference type="InterPro" id="IPR024169">
    <property type="entry name" value="SP_NH2Trfase/AEP_transaminase"/>
</dbReference>
<dbReference type="Gene3D" id="3.90.1150.10">
    <property type="entry name" value="Aspartate Aminotransferase, domain 1"/>
    <property type="match status" value="1"/>
</dbReference>
<dbReference type="InterPro" id="IPR000192">
    <property type="entry name" value="Aminotrans_V_dom"/>
</dbReference>
<evidence type="ECO:0000259" key="8">
    <source>
        <dbReference type="Pfam" id="PF00266"/>
    </source>
</evidence>
<dbReference type="PANTHER" id="PTHR21152:SF24">
    <property type="entry name" value="ALANINE--GLYOXYLATE AMINOTRANSFERASE 1"/>
    <property type="match status" value="1"/>
</dbReference>
<sequence length="394" mass="41897">MNDKTAAVNAPALFTLTTGPVNCYPEVLSALGKPVFYDYDPSFMAYYEKVMKKLAVALGTTDVPIVLQGEPVLGLEAAAYSLVAPQDTVLNLASGVYGAGYGEWLKPRAGVFHEIRVAYNDVVDPVAVDEFLTNHPEVGLVAVCHHDTPSGTINPIREIGEVVRKHGALYVVDSVSAWAGVEVDVEACCIDLLVTGPNKCLGCPPALSILTVSERAWAKMAANPAAPRASILSILDWKDAWRATEGFPFTPSVSEIYGLEAGIDRYLSEGPANVWARHAKTAEAMRAGVKAMGLELWAAREEIASPTCTTIKLPDGVDETELRNLMKVRYGVVISSGRAETFNKLVRVGHMGPTAFPLYTVLALTALGGAMGELLGKPLDIGAAVAAAEAVMRG</sequence>
<dbReference type="RefSeq" id="WP_096805653.1">
    <property type="nucleotide sequence ID" value="NZ_CP022196.1"/>
</dbReference>
<dbReference type="Gene3D" id="3.40.640.10">
    <property type="entry name" value="Type I PLP-dependent aspartate aminotransferase-like (Major domain)"/>
    <property type="match status" value="1"/>
</dbReference>
<dbReference type="InterPro" id="IPR015421">
    <property type="entry name" value="PyrdxlP-dep_Trfase_major"/>
</dbReference>
<dbReference type="InterPro" id="IPR015422">
    <property type="entry name" value="PyrdxlP-dep_Trfase_small"/>
</dbReference>
<dbReference type="GO" id="GO:0004760">
    <property type="term" value="F:L-serine-pyruvate transaminase activity"/>
    <property type="evidence" value="ECO:0007669"/>
    <property type="project" value="TreeGrafter"/>
</dbReference>
<accession>A0A291GBU8</accession>
<evidence type="ECO:0000313" key="9">
    <source>
        <dbReference type="EMBL" id="ATG47671.1"/>
    </source>
</evidence>
<comment type="similarity">
    <text evidence="2">Belongs to the class-V pyridoxal-phosphate-dependent aminotransferase family.</text>
</comment>
<dbReference type="InterPro" id="IPR015424">
    <property type="entry name" value="PyrdxlP-dep_Trfase"/>
</dbReference>
<evidence type="ECO:0000256" key="4">
    <source>
        <dbReference type="ARBA" id="ARBA00022679"/>
    </source>
</evidence>
<evidence type="ECO:0000256" key="2">
    <source>
        <dbReference type="ARBA" id="ARBA00009236"/>
    </source>
</evidence>
<gene>
    <name evidence="9" type="ORF">CEW89_08865</name>
</gene>
<keyword evidence="4 9" id="KW-0808">Transferase</keyword>